<evidence type="ECO:0000256" key="12">
    <source>
        <dbReference type="SAM" id="Phobius"/>
    </source>
</evidence>
<dbReference type="PROSITE" id="PS50885">
    <property type="entry name" value="HAMP"/>
    <property type="match status" value="1"/>
</dbReference>
<feature type="domain" description="HAMP" evidence="15">
    <location>
        <begin position="318"/>
        <end position="372"/>
    </location>
</feature>
<evidence type="ECO:0000256" key="7">
    <source>
        <dbReference type="ARBA" id="ARBA00022989"/>
    </source>
</evidence>
<organism evidence="16 17">
    <name type="scientific">Pseudomonas fluorescens</name>
    <dbReference type="NCBI Taxonomy" id="294"/>
    <lineage>
        <taxon>Bacteria</taxon>
        <taxon>Pseudomonadati</taxon>
        <taxon>Pseudomonadota</taxon>
        <taxon>Gammaproteobacteria</taxon>
        <taxon>Pseudomonadales</taxon>
        <taxon>Pseudomonadaceae</taxon>
        <taxon>Pseudomonas</taxon>
    </lineage>
</organism>
<dbReference type="OrthoDB" id="2489132at2"/>
<dbReference type="SMART" id="SM00304">
    <property type="entry name" value="HAMP"/>
    <property type="match status" value="1"/>
</dbReference>
<evidence type="ECO:0000259" key="14">
    <source>
        <dbReference type="PROSITE" id="PS50192"/>
    </source>
</evidence>
<keyword evidence="8 12" id="KW-0472">Membrane</keyword>
<evidence type="ECO:0000259" key="15">
    <source>
        <dbReference type="PROSITE" id="PS50885"/>
    </source>
</evidence>
<evidence type="ECO:0000256" key="2">
    <source>
        <dbReference type="ARBA" id="ARBA00022475"/>
    </source>
</evidence>
<dbReference type="EMBL" id="LACC01000012">
    <property type="protein sequence ID" value="KJZ47412.1"/>
    <property type="molecule type" value="Genomic_DNA"/>
</dbReference>
<proteinExistence type="inferred from homology"/>
<dbReference type="SMART" id="SM00283">
    <property type="entry name" value="MA"/>
    <property type="match status" value="1"/>
</dbReference>
<dbReference type="Gene3D" id="1.10.287.950">
    <property type="entry name" value="Methyl-accepting chemotaxis protein"/>
    <property type="match status" value="1"/>
</dbReference>
<dbReference type="PANTHER" id="PTHR32089">
    <property type="entry name" value="METHYL-ACCEPTING CHEMOTAXIS PROTEIN MCPB"/>
    <property type="match status" value="1"/>
</dbReference>
<comment type="caution">
    <text evidence="16">The sequence shown here is derived from an EMBL/GenBank/DDBJ whole genome shotgun (WGS) entry which is preliminary data.</text>
</comment>
<dbReference type="Pfam" id="PF00672">
    <property type="entry name" value="HAMP"/>
    <property type="match status" value="1"/>
</dbReference>
<evidence type="ECO:0000256" key="6">
    <source>
        <dbReference type="ARBA" id="ARBA00022692"/>
    </source>
</evidence>
<dbReference type="PROSITE" id="PS50111">
    <property type="entry name" value="CHEMOTAXIS_TRANSDUC_2"/>
    <property type="match status" value="1"/>
</dbReference>
<gene>
    <name evidence="16" type="ORF">VC35_10245</name>
</gene>
<dbReference type="PATRIC" id="fig|294.132.peg.788"/>
<keyword evidence="5" id="KW-0997">Cell inner membrane</keyword>
<feature type="domain" description="T-SNARE coiled-coil homology" evidence="14">
    <location>
        <begin position="564"/>
        <end position="626"/>
    </location>
</feature>
<dbReference type="PANTHER" id="PTHR32089:SF39">
    <property type="entry name" value="METHYL-ACCEPTING CHEMOTAXIS PROTEIN HLYB"/>
    <property type="match status" value="1"/>
</dbReference>
<dbReference type="InterPro" id="IPR000727">
    <property type="entry name" value="T_SNARE_dom"/>
</dbReference>
<dbReference type="GO" id="GO:0006935">
    <property type="term" value="P:chemotaxis"/>
    <property type="evidence" value="ECO:0007669"/>
    <property type="project" value="UniProtKB-KW"/>
</dbReference>
<keyword evidence="3" id="KW-0488">Methylation</keyword>
<evidence type="ECO:0000256" key="5">
    <source>
        <dbReference type="ARBA" id="ARBA00022519"/>
    </source>
</evidence>
<dbReference type="FunFam" id="1.10.287.950:FF:000001">
    <property type="entry name" value="Methyl-accepting chemotaxis sensory transducer"/>
    <property type="match status" value="1"/>
</dbReference>
<comment type="subcellular location">
    <subcellularLocation>
        <location evidence="1">Cell inner membrane</location>
        <topology evidence="1">Multi-pass membrane protein</topology>
    </subcellularLocation>
</comment>
<protein>
    <submittedName>
        <fullName evidence="16">Chemotaxis protein</fullName>
    </submittedName>
</protein>
<evidence type="ECO:0000256" key="9">
    <source>
        <dbReference type="ARBA" id="ARBA00023224"/>
    </source>
</evidence>
<dbReference type="AlphaFoldDB" id="A0A0F4TVI1"/>
<keyword evidence="7 12" id="KW-1133">Transmembrane helix</keyword>
<evidence type="ECO:0000313" key="17">
    <source>
        <dbReference type="Proteomes" id="UP000033588"/>
    </source>
</evidence>
<dbReference type="InterPro" id="IPR004089">
    <property type="entry name" value="MCPsignal_dom"/>
</dbReference>
<dbReference type="CDD" id="cd11386">
    <property type="entry name" value="MCP_signal"/>
    <property type="match status" value="1"/>
</dbReference>
<dbReference type="InterPro" id="IPR003660">
    <property type="entry name" value="HAMP_dom"/>
</dbReference>
<evidence type="ECO:0000259" key="13">
    <source>
        <dbReference type="PROSITE" id="PS50111"/>
    </source>
</evidence>
<dbReference type="GO" id="GO:0007165">
    <property type="term" value="P:signal transduction"/>
    <property type="evidence" value="ECO:0007669"/>
    <property type="project" value="UniProtKB-KW"/>
</dbReference>
<evidence type="ECO:0000256" key="10">
    <source>
        <dbReference type="ARBA" id="ARBA00029447"/>
    </source>
</evidence>
<dbReference type="Pfam" id="PF02743">
    <property type="entry name" value="dCache_1"/>
    <property type="match status" value="1"/>
</dbReference>
<sequence length="650" mass="69905">MQFWRRSIQWQLILSMGTALLVSILIVVGIYTLVVNRLAQSYLVEQALPSSIEAMRNDIERILVQPLTAAKDIASNSMVRDWLAGGEDSAQVGTFTTYLEGIRAEHKAFTAIIVGTASNHYFTEKGLDRTLSRSNPKDAWFYSFLDSNQPRTLNIDNDTATGELALFIDFKVEQAGKVVGVAGLGLSMKELSELIHNFSFGERGKVYLVRSDGLIQVHPEAQFSGKRTLIEQIGATAAQAVMSQLSTFKATATNSGFQRDGEDFLALSLPLRDLGWTLVAEVPQSQIYAEARRAMWISSGIGLAVALVCLLLVVLLARGLVRPIRQVTAALVAIGSGGGDLTHRLDSSRADELGDLARGFNRFLDSQRDMIGEVLTTSEQLRTAVGQVARVVDNTAERSGRQQEMTDMVATAVHEMGLTVQEIAQNAGNAAVASQTARDEAMQAREVVGGSIRHIENMSDEIGVAATAVGELAHQVASIDQVLAVIRGISEQTNLLALNAAIEAARAGDMGRGFAVVADEVRTLARRTQSSTDEIQQMIGSLKQGAENAVSSMHSGQAATGTGVESSQRTGASLTAITGQVERISDMNHQVATATEEQSAVTEEINRNVQGISDLARATAGEVRACRDDCQTLQRLADDLARQMGGFKLS</sequence>
<accession>A0A0F4TVI1</accession>
<evidence type="ECO:0000256" key="1">
    <source>
        <dbReference type="ARBA" id="ARBA00004429"/>
    </source>
</evidence>
<dbReference type="Pfam" id="PF00015">
    <property type="entry name" value="MCPsignal"/>
    <property type="match status" value="1"/>
</dbReference>
<dbReference type="CDD" id="cd06225">
    <property type="entry name" value="HAMP"/>
    <property type="match status" value="1"/>
</dbReference>
<evidence type="ECO:0000256" key="3">
    <source>
        <dbReference type="ARBA" id="ARBA00022481"/>
    </source>
</evidence>
<dbReference type="CDD" id="cd12912">
    <property type="entry name" value="PDC2_MCP_like"/>
    <property type="match status" value="1"/>
</dbReference>
<keyword evidence="2" id="KW-1003">Cell membrane</keyword>
<evidence type="ECO:0000256" key="8">
    <source>
        <dbReference type="ARBA" id="ARBA00023136"/>
    </source>
</evidence>
<dbReference type="InterPro" id="IPR033479">
    <property type="entry name" value="dCache_1"/>
</dbReference>
<keyword evidence="9 11" id="KW-0807">Transducer</keyword>
<name>A0A0F4TVI1_PSEFL</name>
<dbReference type="Proteomes" id="UP000033588">
    <property type="component" value="Unassembled WGS sequence"/>
</dbReference>
<feature type="transmembrane region" description="Helical" evidence="12">
    <location>
        <begin position="12"/>
        <end position="34"/>
    </location>
</feature>
<comment type="similarity">
    <text evidence="10">Belongs to the methyl-accepting chemotaxis (MCP) protein family.</text>
</comment>
<reference evidence="16 17" key="1">
    <citation type="submission" date="2015-03" db="EMBL/GenBank/DDBJ databases">
        <title>Comparative genomics of Pseudomonas insights into diversity of traits involved in vanlence and defense.</title>
        <authorList>
            <person name="Qin Y."/>
        </authorList>
    </citation>
    <scope>NUCLEOTIDE SEQUENCE [LARGE SCALE GENOMIC DNA]</scope>
    <source>
        <strain evidence="16 17">C8</strain>
    </source>
</reference>
<dbReference type="PROSITE" id="PS50192">
    <property type="entry name" value="T_SNARE"/>
    <property type="match status" value="1"/>
</dbReference>
<evidence type="ECO:0000313" key="16">
    <source>
        <dbReference type="EMBL" id="KJZ47412.1"/>
    </source>
</evidence>
<dbReference type="Gene3D" id="3.30.450.20">
    <property type="entry name" value="PAS domain"/>
    <property type="match status" value="1"/>
</dbReference>
<dbReference type="GO" id="GO:0005886">
    <property type="term" value="C:plasma membrane"/>
    <property type="evidence" value="ECO:0007669"/>
    <property type="project" value="UniProtKB-SubCell"/>
</dbReference>
<evidence type="ECO:0000256" key="4">
    <source>
        <dbReference type="ARBA" id="ARBA00022500"/>
    </source>
</evidence>
<feature type="transmembrane region" description="Helical" evidence="12">
    <location>
        <begin position="294"/>
        <end position="317"/>
    </location>
</feature>
<feature type="domain" description="Methyl-accepting transducer" evidence="13">
    <location>
        <begin position="377"/>
        <end position="613"/>
    </location>
</feature>
<dbReference type="SUPFAM" id="SSF58104">
    <property type="entry name" value="Methyl-accepting chemotaxis protein (MCP) signaling domain"/>
    <property type="match status" value="1"/>
</dbReference>
<keyword evidence="6 12" id="KW-0812">Transmembrane</keyword>
<keyword evidence="4" id="KW-0145">Chemotaxis</keyword>
<evidence type="ECO:0000256" key="11">
    <source>
        <dbReference type="PROSITE-ProRule" id="PRU00284"/>
    </source>
</evidence>